<evidence type="ECO:0008006" key="2">
    <source>
        <dbReference type="Google" id="ProtNLM"/>
    </source>
</evidence>
<sequence length="114" mass="13907">MMNFLNFPFLKRFVPSLIRRARVFFNKSIFWTEIDGIYYLINIQEKLDREFYFKKKYEENNFNFISNNKFFEKPFLFVDIGSNLGIYSLSILKNFKNCNKVLAFEPTVETYNKF</sequence>
<name>A0A382SKH8_9ZZZZ</name>
<dbReference type="Gene3D" id="3.40.50.150">
    <property type="entry name" value="Vaccinia Virus protein VP39"/>
    <property type="match status" value="1"/>
</dbReference>
<gene>
    <name evidence="1" type="ORF">METZ01_LOCUS362265</name>
</gene>
<protein>
    <recommendedName>
        <fullName evidence="2">Methyltransferase FkbM domain-containing protein</fullName>
    </recommendedName>
</protein>
<accession>A0A382SKH8</accession>
<dbReference type="AlphaFoldDB" id="A0A382SKH8"/>
<dbReference type="InterPro" id="IPR029063">
    <property type="entry name" value="SAM-dependent_MTases_sf"/>
</dbReference>
<reference evidence="1" key="1">
    <citation type="submission" date="2018-05" db="EMBL/GenBank/DDBJ databases">
        <authorList>
            <person name="Lanie J.A."/>
            <person name="Ng W.-L."/>
            <person name="Kazmierczak K.M."/>
            <person name="Andrzejewski T.M."/>
            <person name="Davidsen T.M."/>
            <person name="Wayne K.J."/>
            <person name="Tettelin H."/>
            <person name="Glass J.I."/>
            <person name="Rusch D."/>
            <person name="Podicherti R."/>
            <person name="Tsui H.-C.T."/>
            <person name="Winkler M.E."/>
        </authorList>
    </citation>
    <scope>NUCLEOTIDE SEQUENCE</scope>
</reference>
<organism evidence="1">
    <name type="scientific">marine metagenome</name>
    <dbReference type="NCBI Taxonomy" id="408172"/>
    <lineage>
        <taxon>unclassified sequences</taxon>
        <taxon>metagenomes</taxon>
        <taxon>ecological metagenomes</taxon>
    </lineage>
</organism>
<dbReference type="EMBL" id="UINC01129188">
    <property type="protein sequence ID" value="SVD09411.1"/>
    <property type="molecule type" value="Genomic_DNA"/>
</dbReference>
<feature type="non-terminal residue" evidence="1">
    <location>
        <position position="114"/>
    </location>
</feature>
<evidence type="ECO:0000313" key="1">
    <source>
        <dbReference type="EMBL" id="SVD09411.1"/>
    </source>
</evidence>
<dbReference type="SUPFAM" id="SSF53335">
    <property type="entry name" value="S-adenosyl-L-methionine-dependent methyltransferases"/>
    <property type="match status" value="1"/>
</dbReference>
<proteinExistence type="predicted"/>